<accession>A0A9P3BTH0</accession>
<evidence type="ECO:0000256" key="4">
    <source>
        <dbReference type="ARBA" id="ARBA00023136"/>
    </source>
</evidence>
<feature type="domain" description="Major facilitator superfamily (MFS) profile" evidence="6">
    <location>
        <begin position="153"/>
        <end position="686"/>
    </location>
</feature>
<evidence type="ECO:0000313" key="7">
    <source>
        <dbReference type="EMBL" id="GIK01969.1"/>
    </source>
</evidence>
<feature type="transmembrane region" description="Helical" evidence="5">
    <location>
        <begin position="479"/>
        <end position="499"/>
    </location>
</feature>
<dbReference type="Gene3D" id="1.20.1720.10">
    <property type="entry name" value="Multidrug resistance protein D"/>
    <property type="match status" value="1"/>
</dbReference>
<evidence type="ECO:0000259" key="6">
    <source>
        <dbReference type="PROSITE" id="PS50850"/>
    </source>
</evidence>
<dbReference type="Gene3D" id="1.20.1250.20">
    <property type="entry name" value="MFS general substrate transporter like domains"/>
    <property type="match status" value="1"/>
</dbReference>
<dbReference type="PROSITE" id="PS50850">
    <property type="entry name" value="MFS"/>
    <property type="match status" value="1"/>
</dbReference>
<dbReference type="Gene3D" id="1.10.510.10">
    <property type="entry name" value="Transferase(Phosphotransferase) domain 1"/>
    <property type="match status" value="1"/>
</dbReference>
<dbReference type="InterPro" id="IPR020846">
    <property type="entry name" value="MFS_dom"/>
</dbReference>
<dbReference type="SUPFAM" id="SSF56112">
    <property type="entry name" value="Protein kinase-like (PK-like)"/>
    <property type="match status" value="1"/>
</dbReference>
<feature type="transmembrane region" description="Helical" evidence="5">
    <location>
        <begin position="536"/>
        <end position="558"/>
    </location>
</feature>
<dbReference type="InterPro" id="IPR011009">
    <property type="entry name" value="Kinase-like_dom_sf"/>
</dbReference>
<feature type="transmembrane region" description="Helical" evidence="5">
    <location>
        <begin position="337"/>
        <end position="356"/>
    </location>
</feature>
<dbReference type="EMBL" id="BOPL01000004">
    <property type="protein sequence ID" value="GIK01969.1"/>
    <property type="molecule type" value="Genomic_DNA"/>
</dbReference>
<name>A0A9P3BTH0_ASPVI</name>
<feature type="transmembrane region" description="Helical" evidence="5">
    <location>
        <begin position="215"/>
        <end position="233"/>
    </location>
</feature>
<feature type="transmembrane region" description="Helical" evidence="5">
    <location>
        <begin position="506"/>
        <end position="524"/>
    </location>
</feature>
<dbReference type="GO" id="GO:0005886">
    <property type="term" value="C:plasma membrane"/>
    <property type="evidence" value="ECO:0007669"/>
    <property type="project" value="TreeGrafter"/>
</dbReference>
<dbReference type="CDD" id="cd17502">
    <property type="entry name" value="MFS_Azr1_MDR_like"/>
    <property type="match status" value="1"/>
</dbReference>
<dbReference type="Pfam" id="PF07690">
    <property type="entry name" value="MFS_1"/>
    <property type="match status" value="1"/>
</dbReference>
<evidence type="ECO:0000256" key="1">
    <source>
        <dbReference type="ARBA" id="ARBA00004141"/>
    </source>
</evidence>
<keyword evidence="8" id="KW-1185">Reference proteome</keyword>
<protein>
    <recommendedName>
        <fullName evidence="6">Major facilitator superfamily (MFS) profile domain-containing protein</fullName>
    </recommendedName>
</protein>
<comment type="subcellular location">
    <subcellularLocation>
        <location evidence="1">Membrane</location>
        <topology evidence="1">Multi-pass membrane protein</topology>
    </subcellularLocation>
</comment>
<feature type="transmembrane region" description="Helical" evidence="5">
    <location>
        <begin position="570"/>
        <end position="589"/>
    </location>
</feature>
<dbReference type="RefSeq" id="XP_043125155.1">
    <property type="nucleotide sequence ID" value="XM_043269220.1"/>
</dbReference>
<feature type="transmembrane region" description="Helical" evidence="5">
    <location>
        <begin position="377"/>
        <end position="395"/>
    </location>
</feature>
<dbReference type="SUPFAM" id="SSF103473">
    <property type="entry name" value="MFS general substrate transporter"/>
    <property type="match status" value="1"/>
</dbReference>
<dbReference type="GO" id="GO:0022857">
    <property type="term" value="F:transmembrane transporter activity"/>
    <property type="evidence" value="ECO:0007669"/>
    <property type="project" value="InterPro"/>
</dbReference>
<feature type="transmembrane region" description="Helical" evidence="5">
    <location>
        <begin position="270"/>
        <end position="295"/>
    </location>
</feature>
<comment type="caution">
    <text evidence="7">The sequence shown here is derived from an EMBL/GenBank/DDBJ whole genome shotgun (WGS) entry which is preliminary data.</text>
</comment>
<evidence type="ECO:0000313" key="8">
    <source>
        <dbReference type="Proteomes" id="UP000710440"/>
    </source>
</evidence>
<feature type="transmembrane region" description="Helical" evidence="5">
    <location>
        <begin position="442"/>
        <end position="467"/>
    </location>
</feature>
<organism evidence="7 8">
    <name type="scientific">Aspergillus viridinutans</name>
    <dbReference type="NCBI Taxonomy" id="75553"/>
    <lineage>
        <taxon>Eukaryota</taxon>
        <taxon>Fungi</taxon>
        <taxon>Dikarya</taxon>
        <taxon>Ascomycota</taxon>
        <taxon>Pezizomycotina</taxon>
        <taxon>Eurotiomycetes</taxon>
        <taxon>Eurotiomycetidae</taxon>
        <taxon>Eurotiales</taxon>
        <taxon>Aspergillaceae</taxon>
        <taxon>Aspergillus</taxon>
        <taxon>Aspergillus subgen. Fumigati</taxon>
    </lineage>
</organism>
<feature type="transmembrane region" description="Helical" evidence="5">
    <location>
        <begin position="407"/>
        <end position="430"/>
    </location>
</feature>
<evidence type="ECO:0000256" key="3">
    <source>
        <dbReference type="ARBA" id="ARBA00022989"/>
    </source>
</evidence>
<keyword evidence="4 5" id="KW-0472">Membrane</keyword>
<dbReference type="Proteomes" id="UP000710440">
    <property type="component" value="Unassembled WGS sequence"/>
</dbReference>
<dbReference type="OrthoDB" id="10021397at2759"/>
<dbReference type="AlphaFoldDB" id="A0A9P3BTH0"/>
<keyword evidence="2 5" id="KW-0812">Transmembrane</keyword>
<dbReference type="FunFam" id="1.20.1250.20:FF:000196">
    <property type="entry name" value="MFS toxin efflux pump (AflT)"/>
    <property type="match status" value="1"/>
</dbReference>
<dbReference type="InterPro" id="IPR011701">
    <property type="entry name" value="MFS"/>
</dbReference>
<dbReference type="GeneID" id="66933994"/>
<sequence>MIFEPKHINVIKCIHASETSEIFYITYKGAECCLKVFHMGDDLGFSDDGRDLCRYHCESQTYEALRSRGVCGSGFVPLFYGTYENLDPEPFGNSLDSFKNDRRRPSAILTQYLPGATSLTAKNVTPGLLQQAIEGLKAIHSAWVIHNDAEPKNALVVSNKIVWVDFDVSIVFFAEKRGDLNLVDEIESEVEFFCSCARKLAIPRITDEFHSFTSVGWYGSAYLLTCCALQLIFGKTYTLFSVKWTLLWSILIFKASSALSGAAPNSTGLIVGRAICGVGAAGIFAGVVVCIVHVVPLQKRPQIQSMFGALMGFSSIVGPLIGGGFTSNVTWRWCFHINLPVGGVAMLVILVFLKIPDQPIAQAPLFKKIKQLDIPKAILLVPGTVCLLLALQWGGQTYPWNNGRVMALLTLAGVLLVGFSAVQVLLPGTATLPPRILKQRSVVAACWTTLTIICGNYIIIYLLPIWFQSIKGASASESGIRTLPLMISMVAGSISGGTLNTKIGYYTPLAIVGTCLMCVGNGLLTTFEVDTSAGKWIGYQIIYGLGLGLSFQVPNLAVKASLPKDDVPTGLALMLFATLLGASVFVSAGENVLANQLVKRLAGVKGLDASMITSGGATSLLQSLPDDVHNTALVAYNEALREVFRVGLIPTSLSVIGAASLEWRSVKKPAGKISAKKGEKETTEKV</sequence>
<evidence type="ECO:0000256" key="2">
    <source>
        <dbReference type="ARBA" id="ARBA00022692"/>
    </source>
</evidence>
<proteinExistence type="predicted"/>
<dbReference type="PANTHER" id="PTHR23501">
    <property type="entry name" value="MAJOR FACILITATOR SUPERFAMILY"/>
    <property type="match status" value="1"/>
</dbReference>
<gene>
    <name evidence="7" type="ORF">Aspvir_006012</name>
</gene>
<dbReference type="PANTHER" id="PTHR23501:SF153">
    <property type="entry name" value="AFLATOXIN EFFLUX PUMP, PUTATIVE-RELATED"/>
    <property type="match status" value="1"/>
</dbReference>
<keyword evidence="3 5" id="KW-1133">Transmembrane helix</keyword>
<evidence type="ECO:0000256" key="5">
    <source>
        <dbReference type="SAM" id="Phobius"/>
    </source>
</evidence>
<feature type="transmembrane region" description="Helical" evidence="5">
    <location>
        <begin position="307"/>
        <end position="325"/>
    </location>
</feature>
<reference evidence="7 8" key="1">
    <citation type="submission" date="2021-02" db="EMBL/GenBank/DDBJ databases">
        <title>Pan-genome distribution and transcriptional activeness of fungal secondary metabolism genes in Aspergillus section Fumigati.</title>
        <authorList>
            <person name="Takahashi H."/>
            <person name="Umemura M."/>
            <person name="Ninomiya A."/>
            <person name="Kusuya Y."/>
            <person name="Urayama S."/>
            <person name="Shimizu M."/>
            <person name="Watanabe A."/>
            <person name="Kamei K."/>
            <person name="Yaguchi T."/>
            <person name="Hagiwara D."/>
        </authorList>
    </citation>
    <scope>NUCLEOTIDE SEQUENCE [LARGE SCALE GENOMIC DNA]</scope>
    <source>
        <strain evidence="7 8">IFM 47045</strain>
    </source>
</reference>
<dbReference type="InterPro" id="IPR036259">
    <property type="entry name" value="MFS_trans_sf"/>
</dbReference>